<feature type="domain" description="Trimeric autotransporter adhesin YadA-like head" evidence="1">
    <location>
        <begin position="173"/>
        <end position="197"/>
    </location>
</feature>
<accession>A0A5J4FYK7</accession>
<dbReference type="InterPro" id="IPR011049">
    <property type="entry name" value="Serralysin-like_metalloprot_C"/>
</dbReference>
<proteinExistence type="predicted"/>
<feature type="domain" description="Trimeric autotransporter adhesin YadA-like head" evidence="1">
    <location>
        <begin position="285"/>
        <end position="310"/>
    </location>
</feature>
<dbReference type="Proteomes" id="UP000326994">
    <property type="component" value="Unassembled WGS sequence"/>
</dbReference>
<dbReference type="AlphaFoldDB" id="A0A5J4FYK7"/>
<reference evidence="2 3" key="1">
    <citation type="submission" date="2019-08" db="EMBL/GenBank/DDBJ databases">
        <title>Ulvibacter marinistellae sp. nov., isolated from a starfish, Patiria pectinifera.</title>
        <authorList>
            <person name="Kawano K."/>
            <person name="Ushijima N."/>
            <person name="Kihara M."/>
            <person name="Itoh H."/>
        </authorList>
    </citation>
    <scope>NUCLEOTIDE SEQUENCE [LARGE SCALE GENOMIC DNA]</scope>
    <source>
        <strain evidence="2 3">KK4</strain>
    </source>
</reference>
<evidence type="ECO:0000259" key="1">
    <source>
        <dbReference type="Pfam" id="PF05658"/>
    </source>
</evidence>
<gene>
    <name evidence="2" type="ORF">ULMS_19660</name>
</gene>
<evidence type="ECO:0000313" key="2">
    <source>
        <dbReference type="EMBL" id="GEQ86458.1"/>
    </source>
</evidence>
<dbReference type="SUPFAM" id="SSF101967">
    <property type="entry name" value="Adhesin YadA, collagen-binding domain"/>
    <property type="match status" value="1"/>
</dbReference>
<protein>
    <recommendedName>
        <fullName evidence="1">Trimeric autotransporter adhesin YadA-like head domain-containing protein</fullName>
    </recommendedName>
</protein>
<dbReference type="OrthoDB" id="1405942at2"/>
<name>A0A5J4FYK7_9FLAO</name>
<feature type="domain" description="Trimeric autotransporter adhesin YadA-like head" evidence="1">
    <location>
        <begin position="243"/>
        <end position="266"/>
    </location>
</feature>
<comment type="caution">
    <text evidence="2">The sequence shown here is derived from an EMBL/GenBank/DDBJ whole genome shotgun (WGS) entry which is preliminary data.</text>
</comment>
<dbReference type="EMBL" id="BKCF01000003">
    <property type="protein sequence ID" value="GEQ86458.1"/>
    <property type="molecule type" value="Genomic_DNA"/>
</dbReference>
<sequence length="551" mass="57831">MKSKYFNKCAIYSLLVLSTSIFFKGYSQVGVNTSSPDASSILDIVSTDKGILIPRMTEEGKNDIITPKKGLLIYQNNEAEGFWYYDGSIWKPIDTKGEFTSSTGVVHNVTNIRQDDFVFGSNSLNNIAGADDDSRFLFDKGKSAFRVGYNNTSSWDNSEIGSFSFSAGSKGTASGTYAVTMGRENNATGSYAVSIGRSNTVSAVNGTSFGYLNTVSADYGTTLGRSNTASGEYSLAGGIATTASGLHSVAFGTTSTASGENSFVFGRLNTASGLNSAAIGFTNTASSEGTFAFGNQSRATGVHSVAFGNNLSTPSYSEMAVGIYNTTYSPASTTETNGNDRIFSVGNGFRTGGVTTRNNAFTILKNGHVGIGTDTPNEALVIHGDDNFSGDADFDAHSYGSNITSFHIRSAAGTQNRPTAVSGKTNANFYNMEAQGYDGSTYRTASAIRMGVMATNLTGANDMPGRIDFDVAPDGTASTITRMRINDQGNVGINTRNTPITEKLVVNGKIKATSVNFSGLTTYANDSAAASGGLTQGDLYKTAAGDLKIKL</sequence>
<dbReference type="RefSeq" id="WP_151894380.1">
    <property type="nucleotide sequence ID" value="NZ_BKCF01000003.1"/>
</dbReference>
<dbReference type="InterPro" id="IPR008640">
    <property type="entry name" value="Adhesin_Head_dom"/>
</dbReference>
<keyword evidence="3" id="KW-1185">Reference proteome</keyword>
<dbReference type="CDD" id="cd12820">
    <property type="entry name" value="LbR_YadA-like"/>
    <property type="match status" value="1"/>
</dbReference>
<dbReference type="Pfam" id="PF05658">
    <property type="entry name" value="YadA_head"/>
    <property type="match status" value="3"/>
</dbReference>
<dbReference type="Gene3D" id="2.150.10.10">
    <property type="entry name" value="Serralysin-like metalloprotease, C-terminal"/>
    <property type="match status" value="2"/>
</dbReference>
<evidence type="ECO:0000313" key="3">
    <source>
        <dbReference type="Proteomes" id="UP000326994"/>
    </source>
</evidence>
<dbReference type="GO" id="GO:0019867">
    <property type="term" value="C:outer membrane"/>
    <property type="evidence" value="ECO:0007669"/>
    <property type="project" value="InterPro"/>
</dbReference>
<organism evidence="2 3">
    <name type="scientific">Patiriisocius marinistellae</name>
    <dbReference type="NCBI Taxonomy" id="2494560"/>
    <lineage>
        <taxon>Bacteria</taxon>
        <taxon>Pseudomonadati</taxon>
        <taxon>Bacteroidota</taxon>
        <taxon>Flavobacteriia</taxon>
        <taxon>Flavobacteriales</taxon>
        <taxon>Flavobacteriaceae</taxon>
        <taxon>Patiriisocius</taxon>
    </lineage>
</organism>